<accession>A0ABW2CCF0</accession>
<dbReference type="PIRSF" id="PIRSF006648">
    <property type="entry name" value="DrrB"/>
    <property type="match status" value="1"/>
</dbReference>
<evidence type="ECO:0000313" key="9">
    <source>
        <dbReference type="Proteomes" id="UP001596380"/>
    </source>
</evidence>
<comment type="caution">
    <text evidence="6">Lacks conserved residue(s) required for the propagation of feature annotation.</text>
</comment>
<evidence type="ECO:0000256" key="3">
    <source>
        <dbReference type="ARBA" id="ARBA00022989"/>
    </source>
</evidence>
<keyword evidence="3 6" id="KW-1133">Transmembrane helix</keyword>
<name>A0ABW2CCF0_9ACTN</name>
<dbReference type="InterPro" id="IPR013525">
    <property type="entry name" value="ABC2_TM"/>
</dbReference>
<evidence type="ECO:0000259" key="7">
    <source>
        <dbReference type="PROSITE" id="PS51012"/>
    </source>
</evidence>
<dbReference type="InterPro" id="IPR051784">
    <property type="entry name" value="Nod_factor_ABC_transporter"/>
</dbReference>
<keyword evidence="5" id="KW-0046">Antibiotic resistance</keyword>
<dbReference type="PROSITE" id="PS51012">
    <property type="entry name" value="ABC_TM2"/>
    <property type="match status" value="1"/>
</dbReference>
<dbReference type="InterPro" id="IPR000412">
    <property type="entry name" value="ABC_2_transport"/>
</dbReference>
<organism evidence="8 9">
    <name type="scientific">Actinomadura yumaensis</name>
    <dbReference type="NCBI Taxonomy" id="111807"/>
    <lineage>
        <taxon>Bacteria</taxon>
        <taxon>Bacillati</taxon>
        <taxon>Actinomycetota</taxon>
        <taxon>Actinomycetes</taxon>
        <taxon>Streptosporangiales</taxon>
        <taxon>Thermomonosporaceae</taxon>
        <taxon>Actinomadura</taxon>
    </lineage>
</organism>
<keyword evidence="2 6" id="KW-0812">Transmembrane</keyword>
<feature type="transmembrane region" description="Helical" evidence="6">
    <location>
        <begin position="161"/>
        <end position="181"/>
    </location>
</feature>
<sequence length="275" mass="30095">MNAAEGAGAAPPPRPAPPARLRRFEMAPVRGIWRHELALYKRYWKSQSFASMVEPTFFLLAFGYGFGSMVAAIGDYRYLDFVATGVVGTAALFTSVFPGMFNGYIRRVFQHTYDAMLAAPVDVHELVTAEALWIAAKSAVYSCTPLVVAMFFGLAPAPGMLLVPFVVFFTALGFGLLGMWTSSVVPSINSFDYVITGVVTPLFLIAGTFFPVGSLPRWAQYAGWCNPLFHCVELVRHAVFGLRPLADLGHLAALWAFAGLAWAIAVRGMRRRLID</sequence>
<dbReference type="EMBL" id="JBHSXS010000001">
    <property type="protein sequence ID" value="MFC6878286.1"/>
    <property type="molecule type" value="Genomic_DNA"/>
</dbReference>
<feature type="transmembrane region" description="Helical" evidence="6">
    <location>
        <begin position="78"/>
        <end position="101"/>
    </location>
</feature>
<keyword evidence="4 6" id="KW-0472">Membrane</keyword>
<evidence type="ECO:0000313" key="8">
    <source>
        <dbReference type="EMBL" id="MFC6878286.1"/>
    </source>
</evidence>
<protein>
    <recommendedName>
        <fullName evidence="6">Transport permease protein</fullName>
    </recommendedName>
</protein>
<reference evidence="9" key="1">
    <citation type="journal article" date="2019" name="Int. J. Syst. Evol. Microbiol.">
        <title>The Global Catalogue of Microorganisms (GCM) 10K type strain sequencing project: providing services to taxonomists for standard genome sequencing and annotation.</title>
        <authorList>
            <consortium name="The Broad Institute Genomics Platform"/>
            <consortium name="The Broad Institute Genome Sequencing Center for Infectious Disease"/>
            <person name="Wu L."/>
            <person name="Ma J."/>
        </authorList>
    </citation>
    <scope>NUCLEOTIDE SEQUENCE [LARGE SCALE GENOMIC DNA]</scope>
    <source>
        <strain evidence="9">JCM 3369</strain>
    </source>
</reference>
<proteinExistence type="inferred from homology"/>
<comment type="similarity">
    <text evidence="6">Belongs to the ABC-2 integral membrane protein family.</text>
</comment>
<comment type="subcellular location">
    <subcellularLocation>
        <location evidence="6">Cell membrane</location>
        <topology evidence="6">Multi-pass membrane protein</topology>
    </subcellularLocation>
    <subcellularLocation>
        <location evidence="1">Membrane</location>
        <topology evidence="1">Multi-pass membrane protein</topology>
    </subcellularLocation>
</comment>
<keyword evidence="6" id="KW-1003">Cell membrane</keyword>
<dbReference type="PRINTS" id="PR00164">
    <property type="entry name" value="ABC2TRNSPORT"/>
</dbReference>
<evidence type="ECO:0000256" key="5">
    <source>
        <dbReference type="ARBA" id="ARBA00023251"/>
    </source>
</evidence>
<feature type="transmembrane region" description="Helical" evidence="6">
    <location>
        <begin position="193"/>
        <end position="212"/>
    </location>
</feature>
<dbReference type="InterPro" id="IPR047817">
    <property type="entry name" value="ABC2_TM_bact-type"/>
</dbReference>
<feature type="transmembrane region" description="Helical" evidence="6">
    <location>
        <begin position="248"/>
        <end position="266"/>
    </location>
</feature>
<feature type="transmembrane region" description="Helical" evidence="6">
    <location>
        <begin position="49"/>
        <end position="72"/>
    </location>
</feature>
<comment type="caution">
    <text evidence="8">The sequence shown here is derived from an EMBL/GenBank/DDBJ whole genome shotgun (WGS) entry which is preliminary data.</text>
</comment>
<dbReference type="PANTHER" id="PTHR43229">
    <property type="entry name" value="NODULATION PROTEIN J"/>
    <property type="match status" value="1"/>
</dbReference>
<evidence type="ECO:0000256" key="1">
    <source>
        <dbReference type="ARBA" id="ARBA00004141"/>
    </source>
</evidence>
<feature type="domain" description="ABC transmembrane type-2" evidence="7">
    <location>
        <begin position="46"/>
        <end position="272"/>
    </location>
</feature>
<keyword evidence="6" id="KW-0813">Transport</keyword>
<evidence type="ECO:0000256" key="2">
    <source>
        <dbReference type="ARBA" id="ARBA00022692"/>
    </source>
</evidence>
<evidence type="ECO:0000256" key="6">
    <source>
        <dbReference type="RuleBase" id="RU361157"/>
    </source>
</evidence>
<dbReference type="RefSeq" id="WP_160820077.1">
    <property type="nucleotide sequence ID" value="NZ_JBHSXE010000001.1"/>
</dbReference>
<gene>
    <name evidence="8" type="ORF">ACFQKB_00760</name>
</gene>
<keyword evidence="9" id="KW-1185">Reference proteome</keyword>
<dbReference type="Proteomes" id="UP001596380">
    <property type="component" value="Unassembled WGS sequence"/>
</dbReference>
<dbReference type="PANTHER" id="PTHR43229:SF2">
    <property type="entry name" value="NODULATION PROTEIN J"/>
    <property type="match status" value="1"/>
</dbReference>
<dbReference type="Pfam" id="PF01061">
    <property type="entry name" value="ABC2_membrane"/>
    <property type="match status" value="1"/>
</dbReference>
<evidence type="ECO:0000256" key="4">
    <source>
        <dbReference type="ARBA" id="ARBA00023136"/>
    </source>
</evidence>